<name>A0A9D4ZF49_ADICA</name>
<evidence type="ECO:0000313" key="2">
    <source>
        <dbReference type="Proteomes" id="UP000886520"/>
    </source>
</evidence>
<comment type="caution">
    <text evidence="1">The sequence shown here is derived from an EMBL/GenBank/DDBJ whole genome shotgun (WGS) entry which is preliminary data.</text>
</comment>
<dbReference type="EMBL" id="JABFUD020000011">
    <property type="protein sequence ID" value="KAI5073134.1"/>
    <property type="molecule type" value="Genomic_DNA"/>
</dbReference>
<reference evidence="1" key="1">
    <citation type="submission" date="2021-01" db="EMBL/GenBank/DDBJ databases">
        <title>Adiantum capillus-veneris genome.</title>
        <authorList>
            <person name="Fang Y."/>
            <person name="Liao Q."/>
        </authorList>
    </citation>
    <scope>NUCLEOTIDE SEQUENCE</scope>
    <source>
        <strain evidence="1">H3</strain>
        <tissue evidence="1">Leaf</tissue>
    </source>
</reference>
<protein>
    <recommendedName>
        <fullName evidence="3">Pentatricopeptide repeat-containing protein</fullName>
    </recommendedName>
</protein>
<accession>A0A9D4ZF49</accession>
<sequence>MMAAYMDKDQEETALLLYTKMQKGGVKPEQVTFVIAFQACGYLAEKYGATLPNGSVSRKMFEVPSFCLLPEELGIATNMADAGLSYLLHTSSVSTFSTWCYAKILRLVEREFQRGLRRIFWFWERQPHLVLGETATKQKDKWARKKFDFWRKVSGVDCDTLLEKIELCELNVMLSKFFLVVCKQGGALFPSDTLMGLFRCFGRIIKNEQDLRIAATVHGGLELRKLERTMFCRGSDELGQYVRDCARCRCPICSPRTQVWYNKNWLLPSYAYELGGESHVGDDFPIEEDLPNDLPAESARALGVGGRHIARDATFVFPVYNMSNCVVNVDGSSSGYFYMCLLHSCLADFMPCADVSEGAEIVSDGWDQDHLPRSKRKDDASVHTHMQEEHMAVDLQAII</sequence>
<proteinExistence type="predicted"/>
<keyword evidence="2" id="KW-1185">Reference proteome</keyword>
<dbReference type="Proteomes" id="UP000886520">
    <property type="component" value="Chromosome 11"/>
</dbReference>
<dbReference type="AlphaFoldDB" id="A0A9D4ZF49"/>
<gene>
    <name evidence="1" type="ORF">GOP47_0011147</name>
</gene>
<evidence type="ECO:0008006" key="3">
    <source>
        <dbReference type="Google" id="ProtNLM"/>
    </source>
</evidence>
<evidence type="ECO:0000313" key="1">
    <source>
        <dbReference type="EMBL" id="KAI5073134.1"/>
    </source>
</evidence>
<organism evidence="1 2">
    <name type="scientific">Adiantum capillus-veneris</name>
    <name type="common">Maidenhair fern</name>
    <dbReference type="NCBI Taxonomy" id="13818"/>
    <lineage>
        <taxon>Eukaryota</taxon>
        <taxon>Viridiplantae</taxon>
        <taxon>Streptophyta</taxon>
        <taxon>Embryophyta</taxon>
        <taxon>Tracheophyta</taxon>
        <taxon>Polypodiopsida</taxon>
        <taxon>Polypodiidae</taxon>
        <taxon>Polypodiales</taxon>
        <taxon>Pteridineae</taxon>
        <taxon>Pteridaceae</taxon>
        <taxon>Vittarioideae</taxon>
        <taxon>Adiantum</taxon>
    </lineage>
</organism>